<proteinExistence type="predicted"/>
<protein>
    <submittedName>
        <fullName evidence="1">Alanine--tRNA ligase</fullName>
    </submittedName>
</protein>
<dbReference type="AlphaFoldDB" id="A0A8J4X0R0"/>
<name>A0A8J4X0R0_CLAMG</name>
<dbReference type="Proteomes" id="UP000727407">
    <property type="component" value="Unassembled WGS sequence"/>
</dbReference>
<accession>A0A8J4X0R0</accession>
<feature type="non-terminal residue" evidence="1">
    <location>
        <position position="68"/>
    </location>
</feature>
<comment type="caution">
    <text evidence="1">The sequence shown here is derived from an EMBL/GenBank/DDBJ whole genome shotgun (WGS) entry which is preliminary data.</text>
</comment>
<keyword evidence="1" id="KW-0436">Ligase</keyword>
<organism evidence="1 2">
    <name type="scientific">Clarias magur</name>
    <name type="common">Asian catfish</name>
    <name type="synonym">Macropteronotus magur</name>
    <dbReference type="NCBI Taxonomy" id="1594786"/>
    <lineage>
        <taxon>Eukaryota</taxon>
        <taxon>Metazoa</taxon>
        <taxon>Chordata</taxon>
        <taxon>Craniata</taxon>
        <taxon>Vertebrata</taxon>
        <taxon>Euteleostomi</taxon>
        <taxon>Actinopterygii</taxon>
        <taxon>Neopterygii</taxon>
        <taxon>Teleostei</taxon>
        <taxon>Ostariophysi</taxon>
        <taxon>Siluriformes</taxon>
        <taxon>Clariidae</taxon>
        <taxon>Clarias</taxon>
    </lineage>
</organism>
<dbReference type="GO" id="GO:0016874">
    <property type="term" value="F:ligase activity"/>
    <property type="evidence" value="ECO:0007669"/>
    <property type="project" value="UniProtKB-KW"/>
</dbReference>
<sequence>MLRAARWPSASLVPESLMPRVKDSGVSQTAASRLSVWTGPVWGVIGAGAEADGEHGRSAVWNEQEEDG</sequence>
<gene>
    <name evidence="1" type="primary">alaS</name>
    <name evidence="1" type="ORF">DAT39_013844</name>
</gene>
<reference evidence="1" key="1">
    <citation type="submission" date="2020-07" db="EMBL/GenBank/DDBJ databases">
        <title>Clarias magur genome sequencing, assembly and annotation.</title>
        <authorList>
            <person name="Kushwaha B."/>
            <person name="Kumar R."/>
            <person name="Das P."/>
            <person name="Joshi C.G."/>
            <person name="Kumar D."/>
            <person name="Nagpure N.S."/>
            <person name="Pandey M."/>
            <person name="Agarwal S."/>
            <person name="Srivastava S."/>
            <person name="Singh M."/>
            <person name="Sahoo L."/>
            <person name="Jayasankar P."/>
            <person name="Meher P.K."/>
            <person name="Koringa P.G."/>
            <person name="Iquebal M.A."/>
            <person name="Das S.P."/>
            <person name="Bit A."/>
            <person name="Patnaik S."/>
            <person name="Patel N."/>
            <person name="Shah T.M."/>
            <person name="Hinsu A."/>
            <person name="Jena J.K."/>
        </authorList>
    </citation>
    <scope>NUCLEOTIDE SEQUENCE</scope>
    <source>
        <strain evidence="1">CIFAMagur01</strain>
        <tissue evidence="1">Testis</tissue>
    </source>
</reference>
<evidence type="ECO:0000313" key="2">
    <source>
        <dbReference type="Proteomes" id="UP000727407"/>
    </source>
</evidence>
<evidence type="ECO:0000313" key="1">
    <source>
        <dbReference type="EMBL" id="KAF5896446.1"/>
    </source>
</evidence>
<dbReference type="EMBL" id="QNUK01000276">
    <property type="protein sequence ID" value="KAF5896446.1"/>
    <property type="molecule type" value="Genomic_DNA"/>
</dbReference>
<keyword evidence="2" id="KW-1185">Reference proteome</keyword>